<dbReference type="STRING" id="945553.A0A0D2KZD5"/>
<accession>A0A0D2KZD5</accession>
<evidence type="ECO:0000256" key="1">
    <source>
        <dbReference type="SAM" id="SignalP"/>
    </source>
</evidence>
<dbReference type="OrthoDB" id="2734890at2759"/>
<dbReference type="OMA" id="RICVGEV"/>
<keyword evidence="3" id="KW-1185">Reference proteome</keyword>
<protein>
    <submittedName>
        <fullName evidence="2">Uncharacterized protein</fullName>
    </submittedName>
</protein>
<evidence type="ECO:0000313" key="2">
    <source>
        <dbReference type="EMBL" id="KJA19842.1"/>
    </source>
</evidence>
<dbReference type="Proteomes" id="UP000054270">
    <property type="component" value="Unassembled WGS sequence"/>
</dbReference>
<feature type="chain" id="PRO_5002257415" evidence="1">
    <location>
        <begin position="21"/>
        <end position="178"/>
    </location>
</feature>
<reference evidence="3" key="1">
    <citation type="submission" date="2014-04" db="EMBL/GenBank/DDBJ databases">
        <title>Evolutionary Origins and Diversification of the Mycorrhizal Mutualists.</title>
        <authorList>
            <consortium name="DOE Joint Genome Institute"/>
            <consortium name="Mycorrhizal Genomics Consortium"/>
            <person name="Kohler A."/>
            <person name="Kuo A."/>
            <person name="Nagy L.G."/>
            <person name="Floudas D."/>
            <person name="Copeland A."/>
            <person name="Barry K.W."/>
            <person name="Cichocki N."/>
            <person name="Veneault-Fourrey C."/>
            <person name="LaButti K."/>
            <person name="Lindquist E.A."/>
            <person name="Lipzen A."/>
            <person name="Lundell T."/>
            <person name="Morin E."/>
            <person name="Murat C."/>
            <person name="Riley R."/>
            <person name="Ohm R."/>
            <person name="Sun H."/>
            <person name="Tunlid A."/>
            <person name="Henrissat B."/>
            <person name="Grigoriev I.V."/>
            <person name="Hibbett D.S."/>
            <person name="Martin F."/>
        </authorList>
    </citation>
    <scope>NUCLEOTIDE SEQUENCE [LARGE SCALE GENOMIC DNA]</scope>
    <source>
        <strain evidence="3">FD-334 SS-4</strain>
    </source>
</reference>
<evidence type="ECO:0000313" key="3">
    <source>
        <dbReference type="Proteomes" id="UP000054270"/>
    </source>
</evidence>
<sequence>MFTPLAIVAAVLSVVSFTEATPTRRDDSDAFCTQLFTDCVNVGPSVVSNPWNTPACIYGATCFGGQRPVDDFLASVASSLNTTFEASLDVPRVSSAVFDQISTDGQVITQQNYIDGVFGTLAATNGPFPDASLVISSYQRVVIWTDFCNANGVPFQNFADYFQFSATVSSTGCTIASS</sequence>
<dbReference type="EMBL" id="KN817573">
    <property type="protein sequence ID" value="KJA19842.1"/>
    <property type="molecule type" value="Genomic_DNA"/>
</dbReference>
<dbReference type="AlphaFoldDB" id="A0A0D2KZD5"/>
<name>A0A0D2KZD5_HYPSF</name>
<organism evidence="2 3">
    <name type="scientific">Hypholoma sublateritium (strain FD-334 SS-4)</name>
    <dbReference type="NCBI Taxonomy" id="945553"/>
    <lineage>
        <taxon>Eukaryota</taxon>
        <taxon>Fungi</taxon>
        <taxon>Dikarya</taxon>
        <taxon>Basidiomycota</taxon>
        <taxon>Agaricomycotina</taxon>
        <taxon>Agaricomycetes</taxon>
        <taxon>Agaricomycetidae</taxon>
        <taxon>Agaricales</taxon>
        <taxon>Agaricineae</taxon>
        <taxon>Strophariaceae</taxon>
        <taxon>Hypholoma</taxon>
    </lineage>
</organism>
<feature type="signal peptide" evidence="1">
    <location>
        <begin position="1"/>
        <end position="20"/>
    </location>
</feature>
<keyword evidence="1" id="KW-0732">Signal</keyword>
<proteinExistence type="predicted"/>
<gene>
    <name evidence="2" type="ORF">HYPSUDRAFT_204272</name>
</gene>